<name>A0A2K1SUR1_GARVA</name>
<dbReference type="Pfam" id="PF02875">
    <property type="entry name" value="Mur_ligase_C"/>
    <property type="match status" value="1"/>
</dbReference>
<accession>A0A2K1SUR1</accession>
<evidence type="ECO:0000256" key="5">
    <source>
        <dbReference type="ARBA" id="ARBA00023306"/>
    </source>
</evidence>
<dbReference type="SUPFAM" id="SSF53623">
    <property type="entry name" value="MurD-like peptide ligases, catalytic domain"/>
    <property type="match status" value="1"/>
</dbReference>
<evidence type="ECO:0000256" key="2">
    <source>
        <dbReference type="ARBA" id="ARBA00022618"/>
    </source>
</evidence>
<dbReference type="EMBL" id="MNLH01000003">
    <property type="protein sequence ID" value="PNS43269.1"/>
    <property type="molecule type" value="Genomic_DNA"/>
</dbReference>
<feature type="domain" description="Mur ligase C-terminal" evidence="6">
    <location>
        <begin position="428"/>
        <end position="566"/>
    </location>
</feature>
<gene>
    <name evidence="8" type="ORF">BFS05_04315</name>
</gene>
<evidence type="ECO:0000256" key="3">
    <source>
        <dbReference type="ARBA" id="ARBA00022741"/>
    </source>
</evidence>
<evidence type="ECO:0000259" key="7">
    <source>
        <dbReference type="Pfam" id="PF08245"/>
    </source>
</evidence>
<dbReference type="Proteomes" id="UP000236146">
    <property type="component" value="Unassembled WGS sequence"/>
</dbReference>
<dbReference type="GO" id="GO:0051301">
    <property type="term" value="P:cell division"/>
    <property type="evidence" value="ECO:0007669"/>
    <property type="project" value="UniProtKB-KW"/>
</dbReference>
<sequence>MKRSNLTLEKASDILQDNFLLREIIQRHPNVTPEDVEKDPTYSKVETWSTNPKDFPDFKKPFNHATYDTRDIKPGTLLFIKGNFKEEYLADADKLGLKVYVAERSYSNCTNAIGLIVTNVREAMSILSAEYFGNPQEKLKIVGITGTKGKTTTAYFTHQILNTHSKGKAALFSSVDNCLDGKTYVESDLTTPESFDSFKMMREAVNNGMKYLVMEVSSQAYKINRVSNINFDVAAFLNISPDHISPIEHPTFEDYFYCKRQIVENTKNLVLGSEINHGDLIVQNANECDVNILSFARINKDELKNNPCDSNNCDLCKKYHNSYDSRRYPELAHPFYIAIPSKVDNEAYEIMKMDLTDEYLERISSMSVTRGVFDNPPYKSIGEFKLSIAGDFNYDNAMAALAIANMLNIDEDNDEKALRAIEEVKIPGRMEIFEDSKSNTIAIVDYAHNYISVKSILDFVNERYGDKNPRITLIAGSAGNKAYDRRKEIVEAAQDRIKQFIFTIEDTNTEDPMDICESMKGYITNQNVESSIIIDRDEAIESCISDVRKRYEENNNQLNIILIIGKGDEKWIKRLNKHVPYEGDSFIVKRVFEID</sequence>
<dbReference type="OrthoDB" id="9800958at2"/>
<keyword evidence="1 8" id="KW-0436">Ligase</keyword>
<dbReference type="PANTHER" id="PTHR23135:SF4">
    <property type="entry name" value="UDP-N-ACETYLMURAMOYL-L-ALANYL-D-GLUTAMATE--2,6-DIAMINOPIMELATE LIGASE MURE HOMOLOG, CHLOROPLASTIC"/>
    <property type="match status" value="1"/>
</dbReference>
<keyword evidence="3" id="KW-0547">Nucleotide-binding</keyword>
<dbReference type="PROSITE" id="PS01011">
    <property type="entry name" value="FOLYLPOLYGLU_SYNT_1"/>
    <property type="match status" value="1"/>
</dbReference>
<dbReference type="Pfam" id="PF08245">
    <property type="entry name" value="Mur_ligase_M"/>
    <property type="match status" value="1"/>
</dbReference>
<dbReference type="InterPro" id="IPR004101">
    <property type="entry name" value="Mur_ligase_C"/>
</dbReference>
<keyword evidence="2" id="KW-0132">Cell division</keyword>
<keyword evidence="4" id="KW-0067">ATP-binding</keyword>
<dbReference type="InterPro" id="IPR013221">
    <property type="entry name" value="Mur_ligase_cen"/>
</dbReference>
<organism evidence="8 9">
    <name type="scientific">Gardnerella vaginalis</name>
    <dbReference type="NCBI Taxonomy" id="2702"/>
    <lineage>
        <taxon>Bacteria</taxon>
        <taxon>Bacillati</taxon>
        <taxon>Actinomycetota</taxon>
        <taxon>Actinomycetes</taxon>
        <taxon>Bifidobacteriales</taxon>
        <taxon>Bifidobacteriaceae</taxon>
        <taxon>Gardnerella</taxon>
    </lineage>
</organism>
<proteinExistence type="predicted"/>
<dbReference type="GO" id="GO:0004326">
    <property type="term" value="F:tetrahydrofolylpolyglutamate synthase activity"/>
    <property type="evidence" value="ECO:0007669"/>
    <property type="project" value="InterPro"/>
</dbReference>
<evidence type="ECO:0000259" key="6">
    <source>
        <dbReference type="Pfam" id="PF02875"/>
    </source>
</evidence>
<dbReference type="InterPro" id="IPR018109">
    <property type="entry name" value="Folylpolyglutamate_synth_CS"/>
</dbReference>
<dbReference type="AlphaFoldDB" id="A0A2K1SUR1"/>
<protein>
    <submittedName>
        <fullName evidence="8">UDP-N-acetylmuramoyl-L-alanyl-D-glutamate--2, 6-diaminopimelate ligase</fullName>
    </submittedName>
</protein>
<dbReference type="RefSeq" id="WP_103084759.1">
    <property type="nucleotide sequence ID" value="NZ_MNLH01000003.1"/>
</dbReference>
<dbReference type="SUPFAM" id="SSF53244">
    <property type="entry name" value="MurD-like peptide ligases, peptide-binding domain"/>
    <property type="match status" value="1"/>
</dbReference>
<dbReference type="NCBIfam" id="NF001129">
    <property type="entry name" value="PRK00139.2-3"/>
    <property type="match status" value="1"/>
</dbReference>
<evidence type="ECO:0000313" key="8">
    <source>
        <dbReference type="EMBL" id="PNS43269.1"/>
    </source>
</evidence>
<evidence type="ECO:0000313" key="9">
    <source>
        <dbReference type="Proteomes" id="UP000236146"/>
    </source>
</evidence>
<dbReference type="PANTHER" id="PTHR23135">
    <property type="entry name" value="MUR LIGASE FAMILY MEMBER"/>
    <property type="match status" value="1"/>
</dbReference>
<evidence type="ECO:0000256" key="1">
    <source>
        <dbReference type="ARBA" id="ARBA00022598"/>
    </source>
</evidence>
<dbReference type="InterPro" id="IPR036565">
    <property type="entry name" value="Mur-like_cat_sf"/>
</dbReference>
<dbReference type="Gene3D" id="3.40.1390.10">
    <property type="entry name" value="MurE/MurF, N-terminal domain"/>
    <property type="match status" value="1"/>
</dbReference>
<reference evidence="8 9" key="1">
    <citation type="submission" date="2016-10" db="EMBL/GenBank/DDBJ databases">
        <authorList>
            <person name="Varghese N."/>
        </authorList>
    </citation>
    <scope>NUCLEOTIDE SEQUENCE [LARGE SCALE GENOMIC DNA]</scope>
    <source>
        <strain evidence="8 9">KA00225</strain>
    </source>
</reference>
<dbReference type="GO" id="GO:0005524">
    <property type="term" value="F:ATP binding"/>
    <property type="evidence" value="ECO:0007669"/>
    <property type="project" value="UniProtKB-KW"/>
</dbReference>
<dbReference type="InterPro" id="IPR035911">
    <property type="entry name" value="MurE/MurF_N"/>
</dbReference>
<dbReference type="InterPro" id="IPR036615">
    <property type="entry name" value="Mur_ligase_C_dom_sf"/>
</dbReference>
<dbReference type="Gene3D" id="3.90.190.20">
    <property type="entry name" value="Mur ligase, C-terminal domain"/>
    <property type="match status" value="1"/>
</dbReference>
<comment type="caution">
    <text evidence="8">The sequence shown here is derived from an EMBL/GenBank/DDBJ whole genome shotgun (WGS) entry which is preliminary data.</text>
</comment>
<dbReference type="SUPFAM" id="SSF63418">
    <property type="entry name" value="MurE/MurF N-terminal domain"/>
    <property type="match status" value="1"/>
</dbReference>
<dbReference type="Gene3D" id="3.40.1190.10">
    <property type="entry name" value="Mur-like, catalytic domain"/>
    <property type="match status" value="1"/>
</dbReference>
<keyword evidence="5" id="KW-0131">Cell cycle</keyword>
<evidence type="ECO:0000256" key="4">
    <source>
        <dbReference type="ARBA" id="ARBA00022840"/>
    </source>
</evidence>
<feature type="domain" description="Mur ligase central" evidence="7">
    <location>
        <begin position="144"/>
        <end position="301"/>
    </location>
</feature>